<dbReference type="RefSeq" id="YP_009519588.1">
    <property type="nucleotide sequence ID" value="NC_039527.1"/>
</dbReference>
<reference evidence="2" key="1">
    <citation type="submission" date="2018-07" db="EMBL/GenBank/DDBJ databases">
        <authorList>
            <person name="Quirk P.G."/>
            <person name="Krulwich T.A."/>
        </authorList>
    </citation>
    <scope>NUCLEOTIDE SEQUENCE</scope>
</reference>
<geneLocation type="chloroplast" evidence="2"/>
<dbReference type="Gene3D" id="1.10.150.20">
    <property type="entry name" value="5' to 3' exonuclease, C-terminal subdomain"/>
    <property type="match status" value="1"/>
</dbReference>
<dbReference type="Pfam" id="PF00476">
    <property type="entry name" value="DNA_pol_A"/>
    <property type="match status" value="1"/>
</dbReference>
<keyword evidence="2" id="KW-0934">Plastid</keyword>
<dbReference type="SUPFAM" id="SSF56672">
    <property type="entry name" value="DNA/RNA polymerases"/>
    <property type="match status" value="1"/>
</dbReference>
<evidence type="ECO:0000259" key="1">
    <source>
        <dbReference type="Pfam" id="PF00476"/>
    </source>
</evidence>
<dbReference type="GO" id="GO:0003677">
    <property type="term" value="F:DNA binding"/>
    <property type="evidence" value="ECO:0007669"/>
    <property type="project" value="InterPro"/>
</dbReference>
<dbReference type="InterPro" id="IPR043502">
    <property type="entry name" value="DNA/RNA_pol_sf"/>
</dbReference>
<reference evidence="2" key="2">
    <citation type="journal article" date="2019" name="Mol. Phylogenet. Evol.">
        <title>Reassessment of the classification of bryopsidales (chlorophyta) based on chloroplast phylogenomic analyses.</title>
        <authorList>
            <person name="Cremen M.C."/>
            <person name="Leliaert F."/>
            <person name="West J."/>
            <person name="Lam D.W."/>
            <person name="Shimada S."/>
            <person name="Lopez-Bautista J.M."/>
            <person name="Verbruggen H."/>
        </authorList>
    </citation>
    <scope>NUCLEOTIDE SEQUENCE</scope>
</reference>
<proteinExistence type="predicted"/>
<dbReference type="GO" id="GO:0003887">
    <property type="term" value="F:DNA-directed DNA polymerase activity"/>
    <property type="evidence" value="ECO:0007669"/>
    <property type="project" value="InterPro"/>
</dbReference>
<dbReference type="GeneID" id="38279529"/>
<organism evidence="2">
    <name type="scientific">Glaukea argentea</name>
    <dbReference type="NCBI Taxonomy" id="2894057"/>
    <lineage>
        <taxon>Eukaryota</taxon>
        <taxon>Viridiplantae</taxon>
        <taxon>Chlorophyta</taxon>
        <taxon>core chlorophytes</taxon>
        <taxon>Ulvophyceae</taxon>
        <taxon>TCBD clade</taxon>
        <taxon>Bryopsidales</taxon>
        <taxon>Halimedineae</taxon>
        <taxon>Halimedaceae</taxon>
        <taxon>Udoteae</taxon>
        <taxon>Glaukea</taxon>
    </lineage>
</organism>
<protein>
    <recommendedName>
        <fullName evidence="1">DNA-directed DNA polymerase family A palm domain-containing protein</fullName>
    </recommendedName>
</protein>
<evidence type="ECO:0000313" key="2">
    <source>
        <dbReference type="EMBL" id="AYC65590.1"/>
    </source>
</evidence>
<dbReference type="AlphaFoldDB" id="A0A386B1L8"/>
<feature type="domain" description="DNA-directed DNA polymerase family A palm" evidence="1">
    <location>
        <begin position="1"/>
        <end position="104"/>
    </location>
</feature>
<accession>A0A386B1L8</accession>
<keyword evidence="2" id="KW-0150">Chloroplast</keyword>
<gene>
    <name evidence="2" type="primary">orf115</name>
</gene>
<dbReference type="InterPro" id="IPR001098">
    <property type="entry name" value="DNA-dir_DNA_pol_A_palm_dom"/>
</dbReference>
<sequence length="115" mass="13479">MLHVFNNGLDLHTFLASKIFNQSYEELMELKKSNPKEFKRIRSSMKPVNFGKTYGMGAQTLWQRFLSLGQNRTFKEVEALHRGWDVTFPQIRLYQKRCTNLYSQSKAQNSGDLTI</sequence>
<dbReference type="EMBL" id="MH591111">
    <property type="protein sequence ID" value="AYC65590.1"/>
    <property type="molecule type" value="Genomic_DNA"/>
</dbReference>
<name>A0A386B1L8_9CHLO</name>
<dbReference type="GO" id="GO:0006260">
    <property type="term" value="P:DNA replication"/>
    <property type="evidence" value="ECO:0007669"/>
    <property type="project" value="InterPro"/>
</dbReference>